<evidence type="ECO:0000256" key="9">
    <source>
        <dbReference type="RuleBase" id="RU004020"/>
    </source>
</evidence>
<feature type="region of interest" description="Disordered" evidence="11">
    <location>
        <begin position="206"/>
        <end position="230"/>
    </location>
</feature>
<keyword evidence="7" id="KW-0804">Transcription</keyword>
<feature type="compositionally biased region" description="Gly residues" evidence="11">
    <location>
        <begin position="125"/>
        <end position="148"/>
    </location>
</feature>
<evidence type="ECO:0000313" key="13">
    <source>
        <dbReference type="EMBL" id="KAK4810118.1"/>
    </source>
</evidence>
<dbReference type="SUPFAM" id="SSF46785">
    <property type="entry name" value="Winged helix' DNA-binding domain"/>
    <property type="match status" value="1"/>
</dbReference>
<evidence type="ECO:0000256" key="4">
    <source>
        <dbReference type="ARBA" id="ARBA00023016"/>
    </source>
</evidence>
<dbReference type="EMBL" id="JAUNZN010000019">
    <property type="protein sequence ID" value="KAK4810118.1"/>
    <property type="molecule type" value="Genomic_DNA"/>
</dbReference>
<dbReference type="Pfam" id="PF00447">
    <property type="entry name" value="HSF_DNA-bind"/>
    <property type="match status" value="1"/>
</dbReference>
<dbReference type="GO" id="GO:0000785">
    <property type="term" value="C:chromatin"/>
    <property type="evidence" value="ECO:0007669"/>
    <property type="project" value="UniProtKB-ARBA"/>
</dbReference>
<evidence type="ECO:0000256" key="1">
    <source>
        <dbReference type="ARBA" id="ARBA00004123"/>
    </source>
</evidence>
<proteinExistence type="inferred from homology"/>
<feature type="region of interest" description="Disordered" evidence="11">
    <location>
        <begin position="1"/>
        <end position="55"/>
    </location>
</feature>
<name>A0AAN7MIG6_MYCAM</name>
<feature type="domain" description="HSF-type DNA-binding" evidence="12">
    <location>
        <begin position="271"/>
        <end position="295"/>
    </location>
</feature>
<keyword evidence="8" id="KW-0539">Nucleus</keyword>
<accession>A0AAN7MIG6</accession>
<dbReference type="PROSITE" id="PS00434">
    <property type="entry name" value="HSF_DOMAIN"/>
    <property type="match status" value="1"/>
</dbReference>
<evidence type="ECO:0000256" key="7">
    <source>
        <dbReference type="ARBA" id="ARBA00023163"/>
    </source>
</evidence>
<dbReference type="Gene3D" id="1.10.10.10">
    <property type="entry name" value="Winged helix-like DNA-binding domain superfamily/Winged helix DNA-binding domain"/>
    <property type="match status" value="1"/>
</dbReference>
<dbReference type="InterPro" id="IPR000232">
    <property type="entry name" value="HSF_DNA-bd"/>
</dbReference>
<comment type="similarity">
    <text evidence="2 9">Belongs to the HSF family.</text>
</comment>
<dbReference type="GO" id="GO:0005737">
    <property type="term" value="C:cytoplasm"/>
    <property type="evidence" value="ECO:0007669"/>
    <property type="project" value="UniProtKB-ARBA"/>
</dbReference>
<dbReference type="InterPro" id="IPR010542">
    <property type="entry name" value="Vert_HSTF_C"/>
</dbReference>
<feature type="compositionally biased region" description="Low complexity" evidence="11">
    <location>
        <begin position="206"/>
        <end position="218"/>
    </location>
</feature>
<dbReference type="SMART" id="SM00415">
    <property type="entry name" value="HSF"/>
    <property type="match status" value="1"/>
</dbReference>
<comment type="caution">
    <text evidence="13">The sequence shown here is derived from an EMBL/GenBank/DDBJ whole genome shotgun (WGS) entry which is preliminary data.</text>
</comment>
<evidence type="ECO:0000256" key="8">
    <source>
        <dbReference type="ARBA" id="ARBA00023242"/>
    </source>
</evidence>
<evidence type="ECO:0000256" key="10">
    <source>
        <dbReference type="SAM" id="Coils"/>
    </source>
</evidence>
<evidence type="ECO:0000313" key="14">
    <source>
        <dbReference type="Proteomes" id="UP001333110"/>
    </source>
</evidence>
<evidence type="ECO:0000256" key="3">
    <source>
        <dbReference type="ARBA" id="ARBA00023015"/>
    </source>
</evidence>
<keyword evidence="5" id="KW-0238">DNA-binding</keyword>
<dbReference type="InterPro" id="IPR036388">
    <property type="entry name" value="WH-like_DNA-bd_sf"/>
</dbReference>
<keyword evidence="10" id="KW-0175">Coiled coil</keyword>
<evidence type="ECO:0000256" key="11">
    <source>
        <dbReference type="SAM" id="MobiDB-lite"/>
    </source>
</evidence>
<comment type="subcellular location">
    <subcellularLocation>
        <location evidence="1">Nucleus</location>
    </subcellularLocation>
</comment>
<keyword evidence="14" id="KW-1185">Reference proteome</keyword>
<sequence>MSGLPGPQATPRAASRPPLQPRPLGPVARERGPARPGPRMREGSALPGAPGAAPVPGFLAKLWALVEDPQSDDVIGWSRVRAAPGALARPVHRRPRGGEPGPGRPARRAPGGPGRGGEGRRGPAAGSGTGGGGAWGGRLGAGAGGRGGPRVCPGPGRRPPPRRAREVRGVAARPGPAAGRAVEAAARRAGLAARLLAVEGAGSAGAGLRPGAPAAGRRCGSRERAGPLGGSWRRAAGRIRALTSQMTRNSLGGNGENFCILDEQRFAKELLPKYFKHNNISSFIRQLNMYGFRKVIALENGMITAEKSSVIEFQHPFFKQGKAHLLENIKRKVSAVRTEDLKVCTEDLHKVLSEVQEMREQQNNMDVRLANMKRENKALWKEVAVLRQKHSQQQKLLSKILQFILSLMRGNYIVGVKRKRSLTDAAGASASKYSRQYVRIPVESGQAMAFSEHNADDEDGNGTGLIIRDITDTLENATDGLLAVAHTSGRARETQAALDPGLPICQVSQPNEVNCAEPIPPARINDVNKSSEIGNVAVELHSAQPNAPEDPVSVIDSILNENNPGNQNDPLLDREEIQDFLNCIDASLEELQAMLSGKQYNFGSEAFSDTFNPELPALDMSLMETSPGVENIANLAESTEDLGASERETAGSKDMQLIQYRANPLLSLFEELPSSEAAGKTEDPKDLLLPALEEKPAPHPPSGSETVLPPAAPASQAEPLDALGMGDPPLLPEDGNGEYKLFPLLLLSPVANFIEEASEIETS</sequence>
<dbReference type="PANTHER" id="PTHR10015">
    <property type="entry name" value="HEAT SHOCK TRANSCRIPTION FACTOR"/>
    <property type="match status" value="1"/>
</dbReference>
<dbReference type="Proteomes" id="UP001333110">
    <property type="component" value="Unassembled WGS sequence"/>
</dbReference>
<evidence type="ECO:0000259" key="12">
    <source>
        <dbReference type="PROSITE" id="PS00434"/>
    </source>
</evidence>
<dbReference type="GO" id="GO:0005634">
    <property type="term" value="C:nucleus"/>
    <property type="evidence" value="ECO:0007669"/>
    <property type="project" value="UniProtKB-SubCell"/>
</dbReference>
<keyword evidence="6" id="KW-0010">Activator</keyword>
<dbReference type="PANTHER" id="PTHR10015:SF454">
    <property type="entry name" value="HEAT SHOCK FACTOR PROTEIN 3"/>
    <property type="match status" value="1"/>
</dbReference>
<dbReference type="GO" id="GO:0001046">
    <property type="term" value="F:core promoter sequence-specific DNA binding"/>
    <property type="evidence" value="ECO:0007669"/>
    <property type="project" value="UniProtKB-ARBA"/>
</dbReference>
<protein>
    <recommendedName>
        <fullName evidence="12">HSF-type DNA-binding domain-containing protein</fullName>
    </recommendedName>
</protein>
<gene>
    <name evidence="13" type="ORF">QYF61_009513</name>
</gene>
<evidence type="ECO:0000256" key="6">
    <source>
        <dbReference type="ARBA" id="ARBA00023159"/>
    </source>
</evidence>
<dbReference type="FunFam" id="1.10.10.10:FF:000027">
    <property type="entry name" value="Heat shock transcription factor 1"/>
    <property type="match status" value="1"/>
</dbReference>
<dbReference type="InterPro" id="IPR036390">
    <property type="entry name" value="WH_DNA-bd_sf"/>
</dbReference>
<keyword evidence="3" id="KW-0805">Transcription regulation</keyword>
<evidence type="ECO:0000256" key="5">
    <source>
        <dbReference type="ARBA" id="ARBA00023125"/>
    </source>
</evidence>
<feature type="region of interest" description="Disordered" evidence="11">
    <location>
        <begin position="82"/>
        <end position="175"/>
    </location>
</feature>
<feature type="region of interest" description="Disordered" evidence="11">
    <location>
        <begin position="692"/>
        <end position="735"/>
    </location>
</feature>
<dbReference type="Pfam" id="PF06546">
    <property type="entry name" value="Vert_HS_TF"/>
    <property type="match status" value="1"/>
</dbReference>
<reference evidence="13 14" key="1">
    <citation type="journal article" date="2023" name="J. Hered.">
        <title>Chromosome-level genome of the wood stork (Mycteria americana) provides insight into avian chromosome evolution.</title>
        <authorList>
            <person name="Flamio R. Jr."/>
            <person name="Ramstad K.M."/>
        </authorList>
    </citation>
    <scope>NUCLEOTIDE SEQUENCE [LARGE SCALE GENOMIC DNA]</scope>
    <source>
        <strain evidence="13">JAX WOST 10</strain>
    </source>
</reference>
<keyword evidence="4" id="KW-0346">Stress response</keyword>
<evidence type="ECO:0000256" key="2">
    <source>
        <dbReference type="ARBA" id="ARBA00006403"/>
    </source>
</evidence>
<feature type="coiled-coil region" evidence="10">
    <location>
        <begin position="341"/>
        <end position="375"/>
    </location>
</feature>
<dbReference type="AlphaFoldDB" id="A0AAN7MIG6"/>
<feature type="compositionally biased region" description="Low complexity" evidence="11">
    <location>
        <begin position="43"/>
        <end position="55"/>
    </location>
</feature>
<dbReference type="GO" id="GO:0042803">
    <property type="term" value="F:protein homodimerization activity"/>
    <property type="evidence" value="ECO:0007669"/>
    <property type="project" value="UniProtKB-ARBA"/>
</dbReference>
<dbReference type="GO" id="GO:0003700">
    <property type="term" value="F:DNA-binding transcription factor activity"/>
    <property type="evidence" value="ECO:0007669"/>
    <property type="project" value="InterPro"/>
</dbReference>
<organism evidence="13 14">
    <name type="scientific">Mycteria americana</name>
    <name type="common">Wood stork</name>
    <dbReference type="NCBI Taxonomy" id="33587"/>
    <lineage>
        <taxon>Eukaryota</taxon>
        <taxon>Metazoa</taxon>
        <taxon>Chordata</taxon>
        <taxon>Craniata</taxon>
        <taxon>Vertebrata</taxon>
        <taxon>Euteleostomi</taxon>
        <taxon>Archelosauria</taxon>
        <taxon>Archosauria</taxon>
        <taxon>Dinosauria</taxon>
        <taxon>Saurischia</taxon>
        <taxon>Theropoda</taxon>
        <taxon>Coelurosauria</taxon>
        <taxon>Aves</taxon>
        <taxon>Neognathae</taxon>
        <taxon>Neoaves</taxon>
        <taxon>Aequornithes</taxon>
        <taxon>Ciconiiformes</taxon>
        <taxon>Ciconiidae</taxon>
        <taxon>Mycteria</taxon>
    </lineage>
</organism>